<protein>
    <submittedName>
        <fullName evidence="6">Uncharacterized protein</fullName>
    </submittedName>
</protein>
<evidence type="ECO:0000256" key="2">
    <source>
        <dbReference type="ARBA" id="ARBA00022692"/>
    </source>
</evidence>
<feature type="transmembrane region" description="Helical" evidence="5">
    <location>
        <begin position="87"/>
        <end position="108"/>
    </location>
</feature>
<keyword evidence="2 5" id="KW-0812">Transmembrane</keyword>
<evidence type="ECO:0000256" key="5">
    <source>
        <dbReference type="SAM" id="Phobius"/>
    </source>
</evidence>
<dbReference type="AlphaFoldDB" id="A0A8S9GMX2"/>
<evidence type="ECO:0000313" key="6">
    <source>
        <dbReference type="EMBL" id="KAF2545657.1"/>
    </source>
</evidence>
<dbReference type="InterPro" id="IPR018499">
    <property type="entry name" value="Tetraspanin/Peripherin"/>
</dbReference>
<evidence type="ECO:0000256" key="3">
    <source>
        <dbReference type="ARBA" id="ARBA00022989"/>
    </source>
</evidence>
<comment type="caution">
    <text evidence="6">The sequence shown here is derived from an EMBL/GenBank/DDBJ whole genome shotgun (WGS) entry which is preliminary data.</text>
</comment>
<dbReference type="PANTHER" id="PTHR19282:SF533">
    <property type="entry name" value="TOBAMOVIRUS MULTIPLICATION PROTEIN 2A"/>
    <property type="match status" value="1"/>
</dbReference>
<organism evidence="6">
    <name type="scientific">Brassica cretica</name>
    <name type="common">Mustard</name>
    <dbReference type="NCBI Taxonomy" id="69181"/>
    <lineage>
        <taxon>Eukaryota</taxon>
        <taxon>Viridiplantae</taxon>
        <taxon>Streptophyta</taxon>
        <taxon>Embryophyta</taxon>
        <taxon>Tracheophyta</taxon>
        <taxon>Spermatophyta</taxon>
        <taxon>Magnoliopsida</taxon>
        <taxon>eudicotyledons</taxon>
        <taxon>Gunneridae</taxon>
        <taxon>Pentapetalae</taxon>
        <taxon>rosids</taxon>
        <taxon>malvids</taxon>
        <taxon>Brassicales</taxon>
        <taxon>Brassicaceae</taxon>
        <taxon>Brassiceae</taxon>
        <taxon>Brassica</taxon>
    </lineage>
</organism>
<sequence>MGSASSIQPMGLVLEKDQDLLVSDLLSRETKEWNKAKINNLLPELANLILNIRPSKQGAPDTHVWTYHESGEYTAKSGYLSLQSPKLLNFLLAVAGLGIIGYGIYLFVEFKRATDHSVSFIPTNVNDQSYVSFGRPMLMAVALSSNVFDNLPKAWFIYLFIGIGVVLFVTSCCGCVGTCSRSICCLSCYSLLLILLILAELGAAAFIFFDNSWRDQIPSDKTGNFDTIYHFLKENWNIVRWVALGAVVFEVKSNQTFRTFLY</sequence>
<dbReference type="PANTHER" id="PTHR19282">
    <property type="entry name" value="TETRASPANIN"/>
    <property type="match status" value="1"/>
</dbReference>
<dbReference type="GO" id="GO:0016020">
    <property type="term" value="C:membrane"/>
    <property type="evidence" value="ECO:0007669"/>
    <property type="project" value="UniProtKB-SubCell"/>
</dbReference>
<keyword evidence="4 5" id="KW-0472">Membrane</keyword>
<reference evidence="6" key="1">
    <citation type="submission" date="2019-12" db="EMBL/GenBank/DDBJ databases">
        <title>Genome sequencing and annotation of Brassica cretica.</title>
        <authorList>
            <person name="Studholme D.J."/>
            <person name="Sarris P.F."/>
        </authorList>
    </citation>
    <scope>NUCLEOTIDE SEQUENCE</scope>
    <source>
        <strain evidence="6">PFS-102/07</strain>
        <tissue evidence="6">Leaf</tissue>
    </source>
</reference>
<proteinExistence type="predicted"/>
<feature type="transmembrane region" description="Helical" evidence="5">
    <location>
        <begin position="188"/>
        <end position="209"/>
    </location>
</feature>
<comment type="subcellular location">
    <subcellularLocation>
        <location evidence="1">Membrane</location>
        <topology evidence="1">Multi-pass membrane protein</topology>
    </subcellularLocation>
</comment>
<name>A0A8S9GMX2_BRACR</name>
<accession>A0A8S9GMX2</accession>
<gene>
    <name evidence="6" type="ORF">F2Q70_00020993</name>
</gene>
<keyword evidence="3 5" id="KW-1133">Transmembrane helix</keyword>
<evidence type="ECO:0000256" key="1">
    <source>
        <dbReference type="ARBA" id="ARBA00004141"/>
    </source>
</evidence>
<dbReference type="EMBL" id="QGKY02001925">
    <property type="protein sequence ID" value="KAF2545657.1"/>
    <property type="molecule type" value="Genomic_DNA"/>
</dbReference>
<evidence type="ECO:0000256" key="4">
    <source>
        <dbReference type="ARBA" id="ARBA00023136"/>
    </source>
</evidence>
<feature type="transmembrane region" description="Helical" evidence="5">
    <location>
        <begin position="155"/>
        <end position="176"/>
    </location>
</feature>
<dbReference type="Pfam" id="PF00335">
    <property type="entry name" value="Tetraspanin"/>
    <property type="match status" value="1"/>
</dbReference>